<dbReference type="GeneID" id="17091409"/>
<keyword evidence="5" id="KW-0687">Ribonucleoprotein</keyword>
<accession>M2Y9Y7</accession>
<dbReference type="Proteomes" id="UP000030680">
    <property type="component" value="Unassembled WGS sequence"/>
</dbReference>
<evidence type="ECO:0000256" key="7">
    <source>
        <dbReference type="SAM" id="MobiDB-lite"/>
    </source>
</evidence>
<dbReference type="OrthoDB" id="7159at2759"/>
<evidence type="ECO:0000256" key="5">
    <source>
        <dbReference type="ARBA" id="ARBA00023274"/>
    </source>
</evidence>
<dbReference type="Gramene" id="EME32868">
    <property type="protein sequence ID" value="EME32868"/>
    <property type="gene ID" value="Gasu_02190"/>
</dbReference>
<dbReference type="EMBL" id="KB454484">
    <property type="protein sequence ID" value="EME32868.1"/>
    <property type="molecule type" value="Genomic_DNA"/>
</dbReference>
<evidence type="ECO:0000259" key="8">
    <source>
        <dbReference type="Pfam" id="PF10484"/>
    </source>
</evidence>
<dbReference type="Pfam" id="PF10484">
    <property type="entry name" value="MRP-S23"/>
    <property type="match status" value="1"/>
</dbReference>
<dbReference type="InterPro" id="IPR023611">
    <property type="entry name" value="mS23_dom_met"/>
</dbReference>
<protein>
    <recommendedName>
        <fullName evidence="6">Small ribosomal subunit protein mS23</fullName>
    </recommendedName>
</protein>
<dbReference type="CDD" id="cd23701">
    <property type="entry name" value="At1g26750"/>
    <property type="match status" value="1"/>
</dbReference>
<gene>
    <name evidence="9" type="ORF">Gasu_02190</name>
</gene>
<dbReference type="GO" id="GO:0005840">
    <property type="term" value="C:ribosome"/>
    <property type="evidence" value="ECO:0007669"/>
    <property type="project" value="InterPro"/>
</dbReference>
<feature type="compositionally biased region" description="Basic and acidic residues" evidence="7">
    <location>
        <begin position="182"/>
        <end position="196"/>
    </location>
</feature>
<dbReference type="GO" id="GO:0006412">
    <property type="term" value="P:translation"/>
    <property type="evidence" value="ECO:0007669"/>
    <property type="project" value="InterPro"/>
</dbReference>
<proteinExistence type="inferred from homology"/>
<dbReference type="GO" id="GO:0003735">
    <property type="term" value="F:structural constituent of ribosome"/>
    <property type="evidence" value="ECO:0007669"/>
    <property type="project" value="InterPro"/>
</dbReference>
<dbReference type="AlphaFoldDB" id="M2Y9Y7"/>
<dbReference type="InterPro" id="IPR059242">
    <property type="entry name" value="mS23_dom"/>
</dbReference>
<evidence type="ECO:0000256" key="2">
    <source>
        <dbReference type="ARBA" id="ARBA00009864"/>
    </source>
</evidence>
<feature type="domain" description="Small ribosomal subunit protein mS23 conserved" evidence="8">
    <location>
        <begin position="16"/>
        <end position="112"/>
    </location>
</feature>
<evidence type="ECO:0000313" key="9">
    <source>
        <dbReference type="EMBL" id="EME32868.1"/>
    </source>
</evidence>
<name>M2Y9Y7_GALSU</name>
<sequence>MVYKFRTNVIKMMDKGIFRKAKWYEVVKRYPPLAPPGNRGKPPRIVLEEDSLYNELYQRIPQLQYTPLRVGDSLYGNRNVCDKFVYFQKLYMDSKGMTKEDAFNTVQKELDGELKDAVRQSSSLYWNGTLGQSEVATELIQETSYNYMKMEERKANLLAKQYSFASKKVDSQISASAAESSETMKLENNDSKKDIE</sequence>
<dbReference type="KEGG" id="gsl:Gasu_02190"/>
<reference evidence="10" key="1">
    <citation type="journal article" date="2013" name="Science">
        <title>Gene transfer from bacteria and archaea facilitated evolution of an extremophilic eukaryote.</title>
        <authorList>
            <person name="Schonknecht G."/>
            <person name="Chen W.H."/>
            <person name="Ternes C.M."/>
            <person name="Barbier G.G."/>
            <person name="Shrestha R.P."/>
            <person name="Stanke M."/>
            <person name="Brautigam A."/>
            <person name="Baker B.J."/>
            <person name="Banfield J.F."/>
            <person name="Garavito R.M."/>
            <person name="Carr K."/>
            <person name="Wilkerson C."/>
            <person name="Rensing S.A."/>
            <person name="Gagneul D."/>
            <person name="Dickenson N.E."/>
            <person name="Oesterhelt C."/>
            <person name="Lercher M.J."/>
            <person name="Weber A.P."/>
        </authorList>
    </citation>
    <scope>NUCLEOTIDE SEQUENCE [LARGE SCALE GENOMIC DNA]</scope>
    <source>
        <strain evidence="10">074W</strain>
    </source>
</reference>
<evidence type="ECO:0000313" key="10">
    <source>
        <dbReference type="Proteomes" id="UP000030680"/>
    </source>
</evidence>
<evidence type="ECO:0000256" key="3">
    <source>
        <dbReference type="ARBA" id="ARBA00022980"/>
    </source>
</evidence>
<keyword evidence="3" id="KW-0689">Ribosomal protein</keyword>
<comment type="subcellular location">
    <subcellularLocation>
        <location evidence="1">Mitochondrion</location>
    </subcellularLocation>
</comment>
<dbReference type="RefSeq" id="XP_005709388.1">
    <property type="nucleotide sequence ID" value="XM_005709331.1"/>
</dbReference>
<organism evidence="9 10">
    <name type="scientific">Galdieria sulphuraria</name>
    <name type="common">Red alga</name>
    <dbReference type="NCBI Taxonomy" id="130081"/>
    <lineage>
        <taxon>Eukaryota</taxon>
        <taxon>Rhodophyta</taxon>
        <taxon>Bangiophyceae</taxon>
        <taxon>Galdieriales</taxon>
        <taxon>Galdieriaceae</taxon>
        <taxon>Galdieria</taxon>
    </lineage>
</organism>
<evidence type="ECO:0000256" key="6">
    <source>
        <dbReference type="ARBA" id="ARBA00035137"/>
    </source>
</evidence>
<keyword evidence="4" id="KW-0496">Mitochondrion</keyword>
<keyword evidence="10" id="KW-1185">Reference proteome</keyword>
<feature type="region of interest" description="Disordered" evidence="7">
    <location>
        <begin position="175"/>
        <end position="196"/>
    </location>
</feature>
<evidence type="ECO:0000256" key="1">
    <source>
        <dbReference type="ARBA" id="ARBA00004173"/>
    </source>
</evidence>
<evidence type="ECO:0000256" key="4">
    <source>
        <dbReference type="ARBA" id="ARBA00023128"/>
    </source>
</evidence>
<comment type="similarity">
    <text evidence="2">Belongs to the mitochondrion-specific ribosomal protein mS23 family.</text>
</comment>